<dbReference type="Gramene" id="OMERI05G01430.1">
    <property type="protein sequence ID" value="OMERI05G01430.1"/>
    <property type="gene ID" value="OMERI05G01430"/>
</dbReference>
<sequence>MMKSLIIPAGARGMGGHFVSVPMLDTCSTECLPRKCQLPRKQLPGVVCAEVDHAYIWTEKMSCSLLTMDDLEEETNTTSRMLVLGWQHRRPGRLVVVEKKWLGSQTLSGGSADPGRGR</sequence>
<dbReference type="AlphaFoldDB" id="A0A0E0DL84"/>
<protein>
    <submittedName>
        <fullName evidence="1">Uncharacterized protein</fullName>
    </submittedName>
</protein>
<dbReference type="EnsemblPlants" id="OMERI05G01430.1">
    <property type="protein sequence ID" value="OMERI05G01430.1"/>
    <property type="gene ID" value="OMERI05G01430"/>
</dbReference>
<evidence type="ECO:0000313" key="2">
    <source>
        <dbReference type="Proteomes" id="UP000008021"/>
    </source>
</evidence>
<name>A0A0E0DL84_9ORYZ</name>
<evidence type="ECO:0000313" key="1">
    <source>
        <dbReference type="EnsemblPlants" id="OMERI05G01430.1"/>
    </source>
</evidence>
<reference evidence="1" key="1">
    <citation type="submission" date="2015-04" db="UniProtKB">
        <authorList>
            <consortium name="EnsemblPlants"/>
        </authorList>
    </citation>
    <scope>IDENTIFICATION</scope>
</reference>
<organism evidence="1">
    <name type="scientific">Oryza meridionalis</name>
    <dbReference type="NCBI Taxonomy" id="40149"/>
    <lineage>
        <taxon>Eukaryota</taxon>
        <taxon>Viridiplantae</taxon>
        <taxon>Streptophyta</taxon>
        <taxon>Embryophyta</taxon>
        <taxon>Tracheophyta</taxon>
        <taxon>Spermatophyta</taxon>
        <taxon>Magnoliopsida</taxon>
        <taxon>Liliopsida</taxon>
        <taxon>Poales</taxon>
        <taxon>Poaceae</taxon>
        <taxon>BOP clade</taxon>
        <taxon>Oryzoideae</taxon>
        <taxon>Oryzeae</taxon>
        <taxon>Oryzinae</taxon>
        <taxon>Oryza</taxon>
    </lineage>
</organism>
<reference evidence="1" key="2">
    <citation type="submission" date="2018-05" db="EMBL/GenBank/DDBJ databases">
        <title>OmerRS3 (Oryza meridionalis Reference Sequence Version 3).</title>
        <authorList>
            <person name="Zhang J."/>
            <person name="Kudrna D."/>
            <person name="Lee S."/>
            <person name="Talag J."/>
            <person name="Welchert J."/>
            <person name="Wing R.A."/>
        </authorList>
    </citation>
    <scope>NUCLEOTIDE SEQUENCE [LARGE SCALE GENOMIC DNA]</scope>
    <source>
        <strain evidence="1">cv. OR44</strain>
    </source>
</reference>
<dbReference type="HOGENOM" id="CLU_2162465_0_0_1"/>
<accession>A0A0E0DL84</accession>
<dbReference type="Proteomes" id="UP000008021">
    <property type="component" value="Chromosome 5"/>
</dbReference>
<proteinExistence type="predicted"/>
<keyword evidence="2" id="KW-1185">Reference proteome</keyword>